<protein>
    <recommendedName>
        <fullName evidence="2">Sulfotransferase domain-containing protein</fullName>
    </recommendedName>
</protein>
<sequence>MASPVVSVAMMMHVAAVNAAWSSLRSPTEPLENLRQALGVGPVLSTTTTTKFVVATLPRSGSTFLGATLNEHPCVRDHGEIFLPGRLQRIGKQYGFVNYTDIPEKDIPWKQAMDTAFNLHKTYKHKPNVTTVGFKWMLQQGLEENLDDAITEMNHQDVHLIVLVRTNLLRQAVSLYCIKNDLGSAHLRGNHSKKLDGPTDVPVSFFLNYFARRERSEPTWARLKNDVKHVLYITYEELAGNPSDTFRKVQSFLGVEDKTEMLLGDTPLKKVHTGTMADLVTDWEAKKAELLNSKYADMIRQME</sequence>
<keyword evidence="1" id="KW-0732">Signal</keyword>
<dbReference type="SUPFAM" id="SSF52540">
    <property type="entry name" value="P-loop containing nucleoside triphosphate hydrolases"/>
    <property type="match status" value="1"/>
</dbReference>
<reference evidence="3" key="1">
    <citation type="submission" date="2021-01" db="EMBL/GenBank/DDBJ databases">
        <authorList>
            <person name="Corre E."/>
            <person name="Pelletier E."/>
            <person name="Niang G."/>
            <person name="Scheremetjew M."/>
            <person name="Finn R."/>
            <person name="Kale V."/>
            <person name="Holt S."/>
            <person name="Cochrane G."/>
            <person name="Meng A."/>
            <person name="Brown T."/>
            <person name="Cohen L."/>
        </authorList>
    </citation>
    <scope>NUCLEOTIDE SEQUENCE</scope>
    <source>
        <strain evidence="3">CCCM811</strain>
    </source>
</reference>
<gene>
    <name evidence="3" type="ORF">LGLO00237_LOCUS14750</name>
</gene>
<evidence type="ECO:0000313" key="3">
    <source>
        <dbReference type="EMBL" id="CAE0663148.1"/>
    </source>
</evidence>
<organism evidence="3">
    <name type="scientific">Lotharella globosa</name>
    <dbReference type="NCBI Taxonomy" id="91324"/>
    <lineage>
        <taxon>Eukaryota</taxon>
        <taxon>Sar</taxon>
        <taxon>Rhizaria</taxon>
        <taxon>Cercozoa</taxon>
        <taxon>Chlorarachniophyceae</taxon>
        <taxon>Lotharella</taxon>
    </lineage>
</organism>
<dbReference type="InterPro" id="IPR027417">
    <property type="entry name" value="P-loop_NTPase"/>
</dbReference>
<accession>A0A7S3YVA5</accession>
<name>A0A7S3YVA5_9EUKA</name>
<dbReference type="AlphaFoldDB" id="A0A7S3YVA5"/>
<dbReference type="Pfam" id="PF00685">
    <property type="entry name" value="Sulfotransfer_1"/>
    <property type="match status" value="1"/>
</dbReference>
<dbReference type="InterPro" id="IPR000863">
    <property type="entry name" value="Sulfotransferase_dom"/>
</dbReference>
<dbReference type="PANTHER" id="PTHR32175">
    <property type="entry name" value="PROTEIN, PUTATIVE, EXPRESSED-RELATED"/>
    <property type="match status" value="1"/>
</dbReference>
<dbReference type="PANTHER" id="PTHR32175:SF26">
    <property type="entry name" value="PROTEIN, PUTATIVE, EXPRESSED-RELATED"/>
    <property type="match status" value="1"/>
</dbReference>
<feature type="signal peptide" evidence="1">
    <location>
        <begin position="1"/>
        <end position="19"/>
    </location>
</feature>
<feature type="domain" description="Sulfotransferase" evidence="2">
    <location>
        <begin position="50"/>
        <end position="258"/>
    </location>
</feature>
<dbReference type="EMBL" id="HBIV01020421">
    <property type="protein sequence ID" value="CAE0663148.1"/>
    <property type="molecule type" value="Transcribed_RNA"/>
</dbReference>
<evidence type="ECO:0000259" key="2">
    <source>
        <dbReference type="Pfam" id="PF00685"/>
    </source>
</evidence>
<feature type="chain" id="PRO_5031237651" description="Sulfotransferase domain-containing protein" evidence="1">
    <location>
        <begin position="20"/>
        <end position="303"/>
    </location>
</feature>
<evidence type="ECO:0000256" key="1">
    <source>
        <dbReference type="SAM" id="SignalP"/>
    </source>
</evidence>
<dbReference type="InterPro" id="IPR052796">
    <property type="entry name" value="Nod_factor_sulfotransferase"/>
</dbReference>
<dbReference type="GO" id="GO:0008146">
    <property type="term" value="F:sulfotransferase activity"/>
    <property type="evidence" value="ECO:0007669"/>
    <property type="project" value="InterPro"/>
</dbReference>
<proteinExistence type="predicted"/>
<dbReference type="Gene3D" id="3.40.50.300">
    <property type="entry name" value="P-loop containing nucleotide triphosphate hydrolases"/>
    <property type="match status" value="1"/>
</dbReference>